<sequence length="283" mass="30118">MPEQTILVTGATGTMGGAVARQLAGTGTRVRALVRDPDTATLPEGVTTVQGDLSKPGGLEPALVGVDAVFLMWPFLRSAGAGDVLDVIARHARRVVYLSAKGARPDVVDDDNPILRFHGELETAVERSGLEWVMLRPASFASNTLGWGPQFRTGVVRAPFASQPRAMVHEADVAAVAVRALLDDDLVGTRPVLTGPESLTTAEQVSVIAEQLGVAVRYEEIATEVAASNARAAGIPDDLVNALFSTDREFEPQDTTSDVEAITGRRSRSLRDWARDHAEVFVG</sequence>
<name>A0AA46YIZ6_9ACTN</name>
<dbReference type="Pfam" id="PF05368">
    <property type="entry name" value="NmrA"/>
    <property type="match status" value="1"/>
</dbReference>
<dbReference type="Gene3D" id="3.90.25.10">
    <property type="entry name" value="UDP-galactose 4-epimerase, domain 1"/>
    <property type="match status" value="1"/>
</dbReference>
<evidence type="ECO:0000313" key="2">
    <source>
        <dbReference type="EMBL" id="UYM03840.1"/>
    </source>
</evidence>
<dbReference type="PANTHER" id="PTHR43162">
    <property type="match status" value="1"/>
</dbReference>
<dbReference type="AlphaFoldDB" id="A0AA46YIZ6"/>
<dbReference type="Proteomes" id="UP001164390">
    <property type="component" value="Chromosome"/>
</dbReference>
<dbReference type="RefSeq" id="WP_271632482.1">
    <property type="nucleotide sequence ID" value="NZ_CP094970.1"/>
</dbReference>
<evidence type="ECO:0000313" key="3">
    <source>
        <dbReference type="Proteomes" id="UP001164390"/>
    </source>
</evidence>
<keyword evidence="3" id="KW-1185">Reference proteome</keyword>
<organism evidence="2 3">
    <name type="scientific">Solicola gregarius</name>
    <dbReference type="NCBI Taxonomy" id="2908642"/>
    <lineage>
        <taxon>Bacteria</taxon>
        <taxon>Bacillati</taxon>
        <taxon>Actinomycetota</taxon>
        <taxon>Actinomycetes</taxon>
        <taxon>Propionibacteriales</taxon>
        <taxon>Nocardioidaceae</taxon>
        <taxon>Solicola</taxon>
    </lineage>
</organism>
<dbReference type="EMBL" id="CP094970">
    <property type="protein sequence ID" value="UYM03840.1"/>
    <property type="molecule type" value="Genomic_DNA"/>
</dbReference>
<dbReference type="KEGG" id="sgrg:L0C25_14970"/>
<accession>A0AA46YIZ6</accession>
<dbReference type="InterPro" id="IPR051604">
    <property type="entry name" value="Ergot_Alk_Oxidoreductase"/>
</dbReference>
<dbReference type="InterPro" id="IPR036291">
    <property type="entry name" value="NAD(P)-bd_dom_sf"/>
</dbReference>
<dbReference type="PANTHER" id="PTHR43162:SF1">
    <property type="entry name" value="PRESTALK A DIFFERENTIATION PROTEIN A"/>
    <property type="match status" value="1"/>
</dbReference>
<reference evidence="2" key="1">
    <citation type="submission" date="2022-01" db="EMBL/GenBank/DDBJ databases">
        <title>Nocardioidaceae gen. sp. A5X3R13.</title>
        <authorList>
            <person name="Lopez Marin M.A."/>
            <person name="Uhlik O."/>
        </authorList>
    </citation>
    <scope>NUCLEOTIDE SEQUENCE</scope>
    <source>
        <strain evidence="2">A5X3R13</strain>
    </source>
</reference>
<dbReference type="InterPro" id="IPR008030">
    <property type="entry name" value="NmrA-like"/>
</dbReference>
<evidence type="ECO:0000259" key="1">
    <source>
        <dbReference type="Pfam" id="PF05368"/>
    </source>
</evidence>
<feature type="domain" description="NmrA-like" evidence="1">
    <location>
        <begin position="3"/>
        <end position="270"/>
    </location>
</feature>
<gene>
    <name evidence="2" type="ORF">L0C25_14970</name>
</gene>
<proteinExistence type="predicted"/>
<dbReference type="Gene3D" id="3.40.50.720">
    <property type="entry name" value="NAD(P)-binding Rossmann-like Domain"/>
    <property type="match status" value="1"/>
</dbReference>
<dbReference type="SUPFAM" id="SSF51735">
    <property type="entry name" value="NAD(P)-binding Rossmann-fold domains"/>
    <property type="match status" value="1"/>
</dbReference>
<protein>
    <submittedName>
        <fullName evidence="2">NAD(P)H-binding protein</fullName>
    </submittedName>
</protein>